<dbReference type="PANTHER" id="PTHR43766:SF1">
    <property type="entry name" value="TRYPTOPHAN--TRNA LIGASE, MITOCHONDRIAL"/>
    <property type="match status" value="1"/>
</dbReference>
<keyword evidence="7" id="KW-0030">Aminoacyl-tRNA synthetase</keyword>
<name>A0A1J5RCQ1_9ZZZZ</name>
<dbReference type="AlphaFoldDB" id="A0A1J5RCQ1"/>
<evidence type="ECO:0000256" key="5">
    <source>
        <dbReference type="ARBA" id="ARBA00022840"/>
    </source>
</evidence>
<dbReference type="EC" id="6.1.1.2" evidence="2"/>
<proteinExistence type="inferred from homology"/>
<comment type="similarity">
    <text evidence="1">Belongs to the class-I aminoacyl-tRNA synthetase family.</text>
</comment>
<evidence type="ECO:0000313" key="9">
    <source>
        <dbReference type="EMBL" id="OIQ93870.1"/>
    </source>
</evidence>
<dbReference type="Gene3D" id="3.40.50.620">
    <property type="entry name" value="HUPs"/>
    <property type="match status" value="1"/>
</dbReference>
<dbReference type="InterPro" id="IPR002305">
    <property type="entry name" value="aa-tRNA-synth_Ic"/>
</dbReference>
<evidence type="ECO:0000256" key="2">
    <source>
        <dbReference type="ARBA" id="ARBA00013161"/>
    </source>
</evidence>
<dbReference type="GO" id="GO:0005524">
    <property type="term" value="F:ATP binding"/>
    <property type="evidence" value="ECO:0007669"/>
    <property type="project" value="UniProtKB-KW"/>
</dbReference>
<dbReference type="PANTHER" id="PTHR43766">
    <property type="entry name" value="TRYPTOPHAN--TRNA LIGASE, MITOCHONDRIAL"/>
    <property type="match status" value="1"/>
</dbReference>
<dbReference type="FunFam" id="1.10.240.10:FF:000005">
    <property type="entry name" value="Tryptophan--tRNA ligase"/>
    <property type="match status" value="1"/>
</dbReference>
<dbReference type="InterPro" id="IPR014729">
    <property type="entry name" value="Rossmann-like_a/b/a_fold"/>
</dbReference>
<sequence length="340" mass="37845">MTSKTILTGITPSGTPHLGNYIGMIKPAVAMSAEDGRAFFYFISDLHALVKCHDAERVQRFTLEIAAAWLALGLDPERVLFYRQSRVSEIAELHWMLSCVAPKGLLNRAHAYKALRDRNMAGGADADTDVSLGLFAYPALMAADILLFNADFVPVGKDQVQHVEIARDIAGSFNARYGAHFRLPRAMVGDAQSLPGLDGRKMSKSYGNTIPIFCPVDELRRSIRKIKTSSLAPGEPKDWRSCTLFDLYRGFAEADEIASMMRRYEAGIGWGEMKDILADTIERHLAGPRILYQEYLEHPQRIEAVLEQSEERVRCTAHARMQGLRRAVGLRQPASAAPRP</sequence>
<dbReference type="SUPFAM" id="SSF52374">
    <property type="entry name" value="Nucleotidylyl transferase"/>
    <property type="match status" value="1"/>
</dbReference>
<organism evidence="9">
    <name type="scientific">mine drainage metagenome</name>
    <dbReference type="NCBI Taxonomy" id="410659"/>
    <lineage>
        <taxon>unclassified sequences</taxon>
        <taxon>metagenomes</taxon>
        <taxon>ecological metagenomes</taxon>
    </lineage>
</organism>
<protein>
    <recommendedName>
        <fullName evidence="2">tryptophan--tRNA ligase</fullName>
        <ecNumber evidence="2">6.1.1.2</ecNumber>
    </recommendedName>
</protein>
<dbReference type="GO" id="GO:0006436">
    <property type="term" value="P:tryptophanyl-tRNA aminoacylation"/>
    <property type="evidence" value="ECO:0007669"/>
    <property type="project" value="InterPro"/>
</dbReference>
<dbReference type="InterPro" id="IPR050203">
    <property type="entry name" value="Trp-tRNA_synthetase"/>
</dbReference>
<evidence type="ECO:0000256" key="7">
    <source>
        <dbReference type="ARBA" id="ARBA00023146"/>
    </source>
</evidence>
<dbReference type="PRINTS" id="PR01039">
    <property type="entry name" value="TRNASYNTHTRP"/>
</dbReference>
<gene>
    <name evidence="9" type="primary">trpS_10</name>
    <name evidence="9" type="ORF">GALL_241570</name>
</gene>
<dbReference type="GO" id="GO:0004830">
    <property type="term" value="F:tryptophan-tRNA ligase activity"/>
    <property type="evidence" value="ECO:0007669"/>
    <property type="project" value="UniProtKB-EC"/>
</dbReference>
<accession>A0A1J5RCQ1</accession>
<keyword evidence="3 9" id="KW-0436">Ligase</keyword>
<evidence type="ECO:0000256" key="3">
    <source>
        <dbReference type="ARBA" id="ARBA00022598"/>
    </source>
</evidence>
<dbReference type="CDD" id="cd00806">
    <property type="entry name" value="TrpRS_core"/>
    <property type="match status" value="1"/>
</dbReference>
<dbReference type="EMBL" id="MLJW01000198">
    <property type="protein sequence ID" value="OIQ93870.1"/>
    <property type="molecule type" value="Genomic_DNA"/>
</dbReference>
<evidence type="ECO:0000256" key="8">
    <source>
        <dbReference type="ARBA" id="ARBA00049929"/>
    </source>
</evidence>
<keyword evidence="5" id="KW-0067">ATP-binding</keyword>
<dbReference type="Gene3D" id="1.10.240.10">
    <property type="entry name" value="Tyrosyl-Transfer RNA Synthetase"/>
    <property type="match status" value="1"/>
</dbReference>
<evidence type="ECO:0000256" key="1">
    <source>
        <dbReference type="ARBA" id="ARBA00005594"/>
    </source>
</evidence>
<dbReference type="InterPro" id="IPR001412">
    <property type="entry name" value="aa-tRNA-synth_I_CS"/>
</dbReference>
<reference evidence="9" key="1">
    <citation type="submission" date="2016-10" db="EMBL/GenBank/DDBJ databases">
        <title>Sequence of Gallionella enrichment culture.</title>
        <authorList>
            <person name="Poehlein A."/>
            <person name="Muehling M."/>
            <person name="Daniel R."/>
        </authorList>
    </citation>
    <scope>NUCLEOTIDE SEQUENCE</scope>
</reference>
<dbReference type="GO" id="GO:0005829">
    <property type="term" value="C:cytosol"/>
    <property type="evidence" value="ECO:0007669"/>
    <property type="project" value="TreeGrafter"/>
</dbReference>
<evidence type="ECO:0000256" key="6">
    <source>
        <dbReference type="ARBA" id="ARBA00022917"/>
    </source>
</evidence>
<keyword evidence="6" id="KW-0648">Protein biosynthesis</keyword>
<comment type="caution">
    <text evidence="9">The sequence shown here is derived from an EMBL/GenBank/DDBJ whole genome shotgun (WGS) entry which is preliminary data.</text>
</comment>
<keyword evidence="4" id="KW-0547">Nucleotide-binding</keyword>
<dbReference type="InterPro" id="IPR002306">
    <property type="entry name" value="Trp-tRNA-ligase"/>
</dbReference>
<comment type="catalytic activity">
    <reaction evidence="8">
        <text>tRNA(Trp) + L-tryptophan + ATP = L-tryptophyl-tRNA(Trp) + AMP + diphosphate + H(+)</text>
        <dbReference type="Rhea" id="RHEA:24080"/>
        <dbReference type="Rhea" id="RHEA-COMP:9671"/>
        <dbReference type="Rhea" id="RHEA-COMP:9705"/>
        <dbReference type="ChEBI" id="CHEBI:15378"/>
        <dbReference type="ChEBI" id="CHEBI:30616"/>
        <dbReference type="ChEBI" id="CHEBI:33019"/>
        <dbReference type="ChEBI" id="CHEBI:57912"/>
        <dbReference type="ChEBI" id="CHEBI:78442"/>
        <dbReference type="ChEBI" id="CHEBI:78535"/>
        <dbReference type="ChEBI" id="CHEBI:456215"/>
        <dbReference type="EC" id="6.1.1.2"/>
    </reaction>
</comment>
<dbReference type="Pfam" id="PF00579">
    <property type="entry name" value="tRNA-synt_1b"/>
    <property type="match status" value="1"/>
</dbReference>
<dbReference type="NCBIfam" id="TIGR00233">
    <property type="entry name" value="trpS"/>
    <property type="match status" value="1"/>
</dbReference>
<dbReference type="PROSITE" id="PS00178">
    <property type="entry name" value="AA_TRNA_LIGASE_I"/>
    <property type="match status" value="1"/>
</dbReference>
<evidence type="ECO:0000256" key="4">
    <source>
        <dbReference type="ARBA" id="ARBA00022741"/>
    </source>
</evidence>